<organism evidence="1 2">
    <name type="scientific">Puccinia coronata f. sp. avenae</name>
    <dbReference type="NCBI Taxonomy" id="200324"/>
    <lineage>
        <taxon>Eukaryota</taxon>
        <taxon>Fungi</taxon>
        <taxon>Dikarya</taxon>
        <taxon>Basidiomycota</taxon>
        <taxon>Pucciniomycotina</taxon>
        <taxon>Pucciniomycetes</taxon>
        <taxon>Pucciniales</taxon>
        <taxon>Pucciniaceae</taxon>
        <taxon>Puccinia</taxon>
    </lineage>
</organism>
<dbReference type="Proteomes" id="UP000235392">
    <property type="component" value="Unassembled WGS sequence"/>
</dbReference>
<gene>
    <name evidence="1" type="ORF">PCASD_17218</name>
</gene>
<sequence>MQKRMLVSRVNDIKTAVEDGGSAIHGAGSLGATSDLGKMDSASLRLERVGQDSDVHFQPPPDKSFWQKPVKKLSSGIDSIKALRKSIWESVKFKLSGFFRKIRGWWQTITGTSDPVGKADLLDHKLMDEKLDHKSMDEKLDQLIKQLEHDHPKIKNELPEFYATVKPILQSSLANSKRMREEFDYASRGIAYKQKEISQNIEPILLDWEGKKPIEVLGNRIASSLSLDVAKDQEVLQDNLPEHLKYLSNLPGLMGPQNIFEALVKLGFKEHFKTEESLKYVTHVEGLVENYWSNLEVLRHRLGDFSKLYRRKVFSGVNSDPTFEVEKAMILNSIIHDETIEEPKLTNWIPASIAENMGSFCSEWIYSRQEYNF</sequence>
<accession>A0A2N5T2V2</accession>
<dbReference type="AlphaFoldDB" id="A0A2N5T2V2"/>
<name>A0A2N5T2V2_9BASI</name>
<reference evidence="1 2" key="1">
    <citation type="submission" date="2017-11" db="EMBL/GenBank/DDBJ databases">
        <title>De novo assembly and phasing of dikaryotic genomes from two isolates of Puccinia coronata f. sp. avenae, the causal agent of oat crown rust.</title>
        <authorList>
            <person name="Miller M.E."/>
            <person name="Zhang Y."/>
            <person name="Omidvar V."/>
            <person name="Sperschneider J."/>
            <person name="Schwessinger B."/>
            <person name="Raley C."/>
            <person name="Palmer J.M."/>
            <person name="Garnica D."/>
            <person name="Upadhyaya N."/>
            <person name="Rathjen J."/>
            <person name="Taylor J.M."/>
            <person name="Park R.F."/>
            <person name="Dodds P.N."/>
            <person name="Hirsch C.D."/>
            <person name="Kianian S.F."/>
            <person name="Figueroa M."/>
        </authorList>
    </citation>
    <scope>NUCLEOTIDE SEQUENCE [LARGE SCALE GENOMIC DNA]</scope>
    <source>
        <strain evidence="1">12SD80</strain>
    </source>
</reference>
<evidence type="ECO:0000313" key="2">
    <source>
        <dbReference type="Proteomes" id="UP000235392"/>
    </source>
</evidence>
<proteinExistence type="predicted"/>
<dbReference type="EMBL" id="PGCI01000708">
    <property type="protein sequence ID" value="PLW19831.1"/>
    <property type="molecule type" value="Genomic_DNA"/>
</dbReference>
<evidence type="ECO:0000313" key="1">
    <source>
        <dbReference type="EMBL" id="PLW19831.1"/>
    </source>
</evidence>
<protein>
    <submittedName>
        <fullName evidence="1">Uncharacterized protein</fullName>
    </submittedName>
</protein>
<comment type="caution">
    <text evidence="1">The sequence shown here is derived from an EMBL/GenBank/DDBJ whole genome shotgun (WGS) entry which is preliminary data.</text>
</comment>